<dbReference type="Pfam" id="PF08240">
    <property type="entry name" value="ADH_N"/>
    <property type="match status" value="1"/>
</dbReference>
<keyword evidence="1" id="KW-0521">NADP</keyword>
<sequence>MLPSTTPALVTTLREDARMVVELVEQPLPAPGPDDVVVQVEAAPINPSDLGLMFGPALMAEATYGPGRVEAPVPPAAMKALAARVGRPLGIGNEGAGVVVAAGANAQPLIGRRVAAFAGAMYSRYRIIPAADCMLLPEGITPRQGAAAFVNPLTALAFIETMRAEGLSAMVHTAAASNLGQMLVRLCLADGIPLVNIVRSAQQVALLRAMGAHHVLDSTSVTFSQELEQALAETGARVVFDAIGGGPLLGTILTAMERVATADGAYSRYGSTQVKRGYVYGALDMAPITLPRTLGFVWDVSGWLLIPMMERLGPEARARMHARAAAELTTTFACHYKGELSMADALSREAVADYTRRATGSKFLILPSAPV</sequence>
<evidence type="ECO:0000313" key="5">
    <source>
        <dbReference type="Proteomes" id="UP001218231"/>
    </source>
</evidence>
<dbReference type="RefSeq" id="WP_273620451.1">
    <property type="nucleotide sequence ID" value="NZ_CP103870.1"/>
</dbReference>
<dbReference type="InterPro" id="IPR036291">
    <property type="entry name" value="NAD(P)-bd_dom_sf"/>
</dbReference>
<evidence type="ECO:0000259" key="3">
    <source>
        <dbReference type="SMART" id="SM00829"/>
    </source>
</evidence>
<dbReference type="InterPro" id="IPR020843">
    <property type="entry name" value="ER"/>
</dbReference>
<organism evidence="4 5">
    <name type="scientific">Novosphingobium humi</name>
    <dbReference type="NCBI Taxonomy" id="2282397"/>
    <lineage>
        <taxon>Bacteria</taxon>
        <taxon>Pseudomonadati</taxon>
        <taxon>Pseudomonadota</taxon>
        <taxon>Alphaproteobacteria</taxon>
        <taxon>Sphingomonadales</taxon>
        <taxon>Sphingomonadaceae</taxon>
        <taxon>Novosphingobium</taxon>
    </lineage>
</organism>
<dbReference type="SUPFAM" id="SSF50129">
    <property type="entry name" value="GroES-like"/>
    <property type="match status" value="1"/>
</dbReference>
<keyword evidence="2" id="KW-0560">Oxidoreductase</keyword>
<reference evidence="4 5" key="1">
    <citation type="submission" date="2023-02" db="EMBL/GenBank/DDBJ databases">
        <title>Genome sequence of Novosphingobium humi KACC 19094.</title>
        <authorList>
            <person name="Kim S."/>
            <person name="Heo J."/>
            <person name="Kwon S.-W."/>
        </authorList>
    </citation>
    <scope>NUCLEOTIDE SEQUENCE [LARGE SCALE GENOMIC DNA]</scope>
    <source>
        <strain evidence="4 5">KACC 19094</strain>
        <plasmid evidence="4 5">unnamed2</plasmid>
    </source>
</reference>
<dbReference type="Gene3D" id="3.40.50.720">
    <property type="entry name" value="NAD(P)-binding Rossmann-like Domain"/>
    <property type="match status" value="1"/>
</dbReference>
<dbReference type="EMBL" id="CP117419">
    <property type="protein sequence ID" value="WCT80182.1"/>
    <property type="molecule type" value="Genomic_DNA"/>
</dbReference>
<dbReference type="PANTHER" id="PTHR48106:SF18">
    <property type="entry name" value="QUINONE OXIDOREDUCTASE PIG3"/>
    <property type="match status" value="1"/>
</dbReference>
<proteinExistence type="predicted"/>
<name>A0ABY7U3W3_9SPHN</name>
<protein>
    <submittedName>
        <fullName evidence="4">Zinc-binding dehydrogenase</fullName>
    </submittedName>
</protein>
<accession>A0ABY7U3W3</accession>
<dbReference type="Proteomes" id="UP001218231">
    <property type="component" value="Plasmid unnamed2"/>
</dbReference>
<dbReference type="InterPro" id="IPR011032">
    <property type="entry name" value="GroES-like_sf"/>
</dbReference>
<geneLocation type="plasmid" evidence="4 5">
    <name>unnamed2</name>
</geneLocation>
<evidence type="ECO:0000256" key="1">
    <source>
        <dbReference type="ARBA" id="ARBA00022857"/>
    </source>
</evidence>
<dbReference type="InterPro" id="IPR013154">
    <property type="entry name" value="ADH-like_N"/>
</dbReference>
<dbReference type="SUPFAM" id="SSF51735">
    <property type="entry name" value="NAD(P)-binding Rossmann-fold domains"/>
    <property type="match status" value="1"/>
</dbReference>
<dbReference type="SMART" id="SM00829">
    <property type="entry name" value="PKS_ER"/>
    <property type="match status" value="1"/>
</dbReference>
<gene>
    <name evidence="4" type="ORF">PQ457_21975</name>
</gene>
<keyword evidence="4" id="KW-0614">Plasmid</keyword>
<feature type="domain" description="Enoyl reductase (ER)" evidence="3">
    <location>
        <begin position="14"/>
        <end position="306"/>
    </location>
</feature>
<dbReference type="Pfam" id="PF00107">
    <property type="entry name" value="ADH_zinc_N"/>
    <property type="match status" value="1"/>
</dbReference>
<evidence type="ECO:0000313" key="4">
    <source>
        <dbReference type="EMBL" id="WCT80182.1"/>
    </source>
</evidence>
<evidence type="ECO:0000256" key="2">
    <source>
        <dbReference type="ARBA" id="ARBA00023002"/>
    </source>
</evidence>
<dbReference type="PANTHER" id="PTHR48106">
    <property type="entry name" value="QUINONE OXIDOREDUCTASE PIG3-RELATED"/>
    <property type="match status" value="1"/>
</dbReference>
<dbReference type="Gene3D" id="3.90.180.10">
    <property type="entry name" value="Medium-chain alcohol dehydrogenases, catalytic domain"/>
    <property type="match status" value="1"/>
</dbReference>
<dbReference type="InterPro" id="IPR013149">
    <property type="entry name" value="ADH-like_C"/>
</dbReference>
<keyword evidence="5" id="KW-1185">Reference proteome</keyword>